<dbReference type="Proteomes" id="UP000199529">
    <property type="component" value="Unassembled WGS sequence"/>
</dbReference>
<keyword evidence="2" id="KW-1185">Reference proteome</keyword>
<reference evidence="2" key="1">
    <citation type="submission" date="2016-10" db="EMBL/GenBank/DDBJ databases">
        <authorList>
            <person name="Varghese N."/>
            <person name="Submissions S."/>
        </authorList>
    </citation>
    <scope>NUCLEOTIDE SEQUENCE [LARGE SCALE GENOMIC DNA]</scope>
    <source>
        <strain evidence="2">CGMCC 4.3530</strain>
    </source>
</reference>
<gene>
    <name evidence="1" type="ORF">SAMN05216215_106829</name>
</gene>
<sequence>MEQEVVGYERDIRPLFREEDVSSMSMAFDLASYNDVRANADRILAKLSDGSMPCDGPWPEERVELFRSWVNAGCPA</sequence>
<proteinExistence type="predicted"/>
<accession>A0A1H3SQ61</accession>
<dbReference type="RefSeq" id="WP_093276959.1">
    <property type="nucleotide sequence ID" value="NZ_FNOK01000068.1"/>
</dbReference>
<dbReference type="AlphaFoldDB" id="A0A1H3SQ61"/>
<name>A0A1H3SQ61_9PSEU</name>
<dbReference type="STRING" id="418495.SAMN05216215_106829"/>
<organism evidence="1 2">
    <name type="scientific">Saccharopolyspora shandongensis</name>
    <dbReference type="NCBI Taxonomy" id="418495"/>
    <lineage>
        <taxon>Bacteria</taxon>
        <taxon>Bacillati</taxon>
        <taxon>Actinomycetota</taxon>
        <taxon>Actinomycetes</taxon>
        <taxon>Pseudonocardiales</taxon>
        <taxon>Pseudonocardiaceae</taxon>
        <taxon>Saccharopolyspora</taxon>
    </lineage>
</organism>
<dbReference type="OrthoDB" id="8236516at2"/>
<evidence type="ECO:0000313" key="2">
    <source>
        <dbReference type="Proteomes" id="UP000199529"/>
    </source>
</evidence>
<evidence type="ECO:0000313" key="1">
    <source>
        <dbReference type="EMBL" id="SDZ39867.1"/>
    </source>
</evidence>
<dbReference type="EMBL" id="FNOK01000068">
    <property type="protein sequence ID" value="SDZ39867.1"/>
    <property type="molecule type" value="Genomic_DNA"/>
</dbReference>
<protein>
    <submittedName>
        <fullName evidence="1">Uncharacterized protein</fullName>
    </submittedName>
</protein>